<dbReference type="InterPro" id="IPR050313">
    <property type="entry name" value="Carb_Metab_HTH_regulators"/>
</dbReference>
<feature type="domain" description="HTH deoR-type" evidence="4">
    <location>
        <begin position="6"/>
        <end position="61"/>
    </location>
</feature>
<dbReference type="Proteomes" id="UP000057088">
    <property type="component" value="Chromosome 1"/>
</dbReference>
<dbReference type="Pfam" id="PF08220">
    <property type="entry name" value="HTH_DeoR"/>
    <property type="match status" value="1"/>
</dbReference>
<evidence type="ECO:0000313" key="5">
    <source>
        <dbReference type="EMBL" id="AMF92793.1"/>
    </source>
</evidence>
<reference evidence="7" key="1">
    <citation type="submission" date="2015-12" db="EMBL/GenBank/DDBJ databases">
        <title>FDA dAtabase for Regulatory Grade micrObial Sequences (FDA-ARGOS): Supporting development and validation of Infectious Disease Dx tests.</title>
        <authorList>
            <person name="Hoffmann M."/>
            <person name="Allard M."/>
            <person name="Evans P."/>
            <person name="Brown E."/>
            <person name="Tallon L.J."/>
            <person name="Sadzewicz L."/>
            <person name="Sengamalay N."/>
            <person name="Ott S."/>
            <person name="Godinez A."/>
            <person name="Nagaraj S."/>
            <person name="Vyas G."/>
            <person name="Aluvathingal J."/>
            <person name="Nadendla S."/>
            <person name="Geyer C."/>
            <person name="Sichtig H."/>
        </authorList>
    </citation>
    <scope>NUCLEOTIDE SEQUENCE [LARGE SCALE GENOMIC DNA]</scope>
    <source>
        <strain evidence="7">ATCC 33809</strain>
    </source>
</reference>
<sequence length="262" mass="28311">MNKCIAEQRQRILLDMLAAEGSLNATEVAERLNTTGATVRRDLNKLAEMGLCKRTHGGAIVLTPANGSVDERQSQHALEKQSLAATALSLIKPNQLIFIDASSTNMALADRMPQDLNLTVVTNSIHIAMSLYNRGAINTILIGGQIDAAIGGAVDAKALADVQMFHFDLMFIGVCAWSQEHGFTALHYPDAQFKRQLLKQSGAKVVLFTPDKVETYAPFSLMATTDVDYLVCDGASTPDNLTRTLVECGAHILDSHAGDDQQ</sequence>
<dbReference type="CDD" id="cd00090">
    <property type="entry name" value="HTH_ARSR"/>
    <property type="match status" value="1"/>
</dbReference>
<dbReference type="PROSITE" id="PS00894">
    <property type="entry name" value="HTH_DEOR_1"/>
    <property type="match status" value="1"/>
</dbReference>
<dbReference type="InterPro" id="IPR018356">
    <property type="entry name" value="Tscrpt_reg_HTH_DeoR_CS"/>
</dbReference>
<keyword evidence="1" id="KW-0805">Transcription regulation</keyword>
<dbReference type="Proteomes" id="UP000254626">
    <property type="component" value="Unassembled WGS sequence"/>
</dbReference>
<reference evidence="5" key="2">
    <citation type="submission" date="2018-01" db="EMBL/GenBank/DDBJ databases">
        <title>FDA dAtabase for Regulatory Grade micrObial Sequences (FDA-ARGOS): Supporting development and validation of Infectious Disease Dx tests.</title>
        <authorList>
            <person name="Hoffmann M."/>
            <person name="Allard M."/>
            <person name="Evans P."/>
            <person name="Brown E."/>
            <person name="Tallon L."/>
            <person name="Sadzewicz L."/>
            <person name="Sengamalay N."/>
            <person name="Ott S."/>
            <person name="Godinez A."/>
            <person name="Nagaraj S."/>
            <person name="Vyas G."/>
            <person name="Aluvathingal J."/>
            <person name="Nadendla S."/>
            <person name="Geyer C."/>
            <person name="Sichtig H."/>
        </authorList>
    </citation>
    <scope>NUCLEOTIDE SEQUENCE</scope>
    <source>
        <strain evidence="5">ATCC 33809</strain>
    </source>
</reference>
<accession>A0AAX2LWI7</accession>
<protein>
    <submittedName>
        <fullName evidence="6">Cro/CI family transcriptional regulator</fullName>
    </submittedName>
    <submittedName>
        <fullName evidence="5">DeoR/GlpR transcriptional regulator</fullName>
    </submittedName>
</protein>
<keyword evidence="3" id="KW-0804">Transcription</keyword>
<evidence type="ECO:0000256" key="2">
    <source>
        <dbReference type="ARBA" id="ARBA00023125"/>
    </source>
</evidence>
<evidence type="ECO:0000256" key="3">
    <source>
        <dbReference type="ARBA" id="ARBA00023163"/>
    </source>
</evidence>
<evidence type="ECO:0000259" key="4">
    <source>
        <dbReference type="PROSITE" id="PS51000"/>
    </source>
</evidence>
<dbReference type="PROSITE" id="PS51000">
    <property type="entry name" value="HTH_DEOR_2"/>
    <property type="match status" value="1"/>
</dbReference>
<dbReference type="GO" id="GO:0003700">
    <property type="term" value="F:DNA-binding transcription factor activity"/>
    <property type="evidence" value="ECO:0007669"/>
    <property type="project" value="InterPro"/>
</dbReference>
<dbReference type="InterPro" id="IPR014036">
    <property type="entry name" value="DeoR-like_C"/>
</dbReference>
<evidence type="ECO:0000313" key="6">
    <source>
        <dbReference type="EMBL" id="SUQ27680.1"/>
    </source>
</evidence>
<keyword evidence="7" id="KW-1185">Reference proteome</keyword>
<dbReference type="AlphaFoldDB" id="A0AAX2LWI7"/>
<dbReference type="EMBL" id="CP014034">
    <property type="protein sequence ID" value="AMF92793.1"/>
    <property type="molecule type" value="Genomic_DNA"/>
</dbReference>
<dbReference type="KEGG" id="vfl:AL536_04800"/>
<dbReference type="GeneID" id="29383145"/>
<name>A0AAX2LWI7_VIBFL</name>
<dbReference type="PANTHER" id="PTHR30363:SF44">
    <property type="entry name" value="AGA OPERON TRANSCRIPTIONAL REPRESSOR-RELATED"/>
    <property type="match status" value="1"/>
</dbReference>
<organism evidence="6 8">
    <name type="scientific">Vibrio fluvialis</name>
    <dbReference type="NCBI Taxonomy" id="676"/>
    <lineage>
        <taxon>Bacteria</taxon>
        <taxon>Pseudomonadati</taxon>
        <taxon>Pseudomonadota</taxon>
        <taxon>Gammaproteobacteria</taxon>
        <taxon>Vibrionales</taxon>
        <taxon>Vibrionaceae</taxon>
        <taxon>Vibrio</taxon>
    </lineage>
</organism>
<dbReference type="SMART" id="SM00420">
    <property type="entry name" value="HTH_DEOR"/>
    <property type="match status" value="1"/>
</dbReference>
<gene>
    <name evidence="6" type="primary">glcR_3</name>
    <name evidence="5" type="ORF">AL536_04800</name>
    <name evidence="6" type="ORF">NCTC11327_04576</name>
</gene>
<dbReference type="GO" id="GO:0003677">
    <property type="term" value="F:DNA binding"/>
    <property type="evidence" value="ECO:0007669"/>
    <property type="project" value="UniProtKB-KW"/>
</dbReference>
<dbReference type="SMART" id="SM01134">
    <property type="entry name" value="DeoRC"/>
    <property type="match status" value="1"/>
</dbReference>
<proteinExistence type="predicted"/>
<evidence type="ECO:0000256" key="1">
    <source>
        <dbReference type="ARBA" id="ARBA00023015"/>
    </source>
</evidence>
<reference evidence="6 8" key="3">
    <citation type="submission" date="2018-06" db="EMBL/GenBank/DDBJ databases">
        <authorList>
            <consortium name="Pathogen Informatics"/>
            <person name="Doyle S."/>
        </authorList>
    </citation>
    <scope>NUCLEOTIDE SEQUENCE [LARGE SCALE GENOMIC DNA]</scope>
    <source>
        <strain evidence="6 8">NCTC11327</strain>
    </source>
</reference>
<dbReference type="SUPFAM" id="SSF46785">
    <property type="entry name" value="Winged helix' DNA-binding domain"/>
    <property type="match status" value="1"/>
</dbReference>
<dbReference type="EMBL" id="UHIP01000002">
    <property type="protein sequence ID" value="SUQ27680.1"/>
    <property type="molecule type" value="Genomic_DNA"/>
</dbReference>
<dbReference type="InterPro" id="IPR037171">
    <property type="entry name" value="NagB/RpiA_transferase-like"/>
</dbReference>
<dbReference type="InterPro" id="IPR011991">
    <property type="entry name" value="ArsR-like_HTH"/>
</dbReference>
<dbReference type="InterPro" id="IPR036390">
    <property type="entry name" value="WH_DNA-bd_sf"/>
</dbReference>
<dbReference type="SUPFAM" id="SSF100950">
    <property type="entry name" value="NagB/RpiA/CoA transferase-like"/>
    <property type="match status" value="1"/>
</dbReference>
<dbReference type="PANTHER" id="PTHR30363">
    <property type="entry name" value="HTH-TYPE TRANSCRIPTIONAL REGULATOR SRLR-RELATED"/>
    <property type="match status" value="1"/>
</dbReference>
<dbReference type="InterPro" id="IPR001034">
    <property type="entry name" value="DeoR_HTH"/>
</dbReference>
<dbReference type="RefSeq" id="WP_061055757.1">
    <property type="nucleotide sequence ID" value="NZ_CABLBX010000010.1"/>
</dbReference>
<dbReference type="Gene3D" id="1.10.10.10">
    <property type="entry name" value="Winged helix-like DNA-binding domain superfamily/Winged helix DNA-binding domain"/>
    <property type="match status" value="1"/>
</dbReference>
<dbReference type="InterPro" id="IPR036388">
    <property type="entry name" value="WH-like_DNA-bd_sf"/>
</dbReference>
<dbReference type="PRINTS" id="PR00037">
    <property type="entry name" value="HTHLACR"/>
</dbReference>
<evidence type="ECO:0000313" key="8">
    <source>
        <dbReference type="Proteomes" id="UP000254626"/>
    </source>
</evidence>
<dbReference type="Pfam" id="PF00455">
    <property type="entry name" value="DeoRC"/>
    <property type="match status" value="1"/>
</dbReference>
<evidence type="ECO:0000313" key="7">
    <source>
        <dbReference type="Proteomes" id="UP000057088"/>
    </source>
</evidence>
<keyword evidence="2" id="KW-0238">DNA-binding</keyword>